<sequence length="278" mass="29847">MGPTTTTATCPWLQMQIMECVPRVWVAAISVLGSAATRVGCRSRCAADVLASSSAMAVYTGPTSTPTRGTLLHKAGPRRESGSGGRDSRRAGAEKQTMSCERIAISQLAYSDRNERPVPAVPVMVSSKPHAFGMDAGSRGALVLSDRRARVHCGKLGSRFWLRHGTASLLLEHQRRLHIFSSRALGGLPSRGLACWDVPDRRRDRSEHGATCIAFREGDTATFTRAPGSNSDRLWSEAWAVRAMPDCTAYWDLRKGTAANIVGTGRAISGVAGVAVNR</sequence>
<accession>A0A2T2P7L8</accession>
<name>A0A2T2P7L8_CORCC</name>
<proteinExistence type="predicted"/>
<organism evidence="2 3">
    <name type="scientific">Corynespora cassiicola Philippines</name>
    <dbReference type="NCBI Taxonomy" id="1448308"/>
    <lineage>
        <taxon>Eukaryota</taxon>
        <taxon>Fungi</taxon>
        <taxon>Dikarya</taxon>
        <taxon>Ascomycota</taxon>
        <taxon>Pezizomycotina</taxon>
        <taxon>Dothideomycetes</taxon>
        <taxon>Pleosporomycetidae</taxon>
        <taxon>Pleosporales</taxon>
        <taxon>Corynesporascaceae</taxon>
        <taxon>Corynespora</taxon>
    </lineage>
</organism>
<dbReference type="EMBL" id="KZ678129">
    <property type="protein sequence ID" value="PSN73661.1"/>
    <property type="molecule type" value="Genomic_DNA"/>
</dbReference>
<reference evidence="2 3" key="1">
    <citation type="journal article" date="2018" name="Front. Microbiol.">
        <title>Genome-Wide Analysis of Corynespora cassiicola Leaf Fall Disease Putative Effectors.</title>
        <authorList>
            <person name="Lopez D."/>
            <person name="Ribeiro S."/>
            <person name="Label P."/>
            <person name="Fumanal B."/>
            <person name="Venisse J.S."/>
            <person name="Kohler A."/>
            <person name="de Oliveira R.R."/>
            <person name="Labutti K."/>
            <person name="Lipzen A."/>
            <person name="Lail K."/>
            <person name="Bauer D."/>
            <person name="Ohm R.A."/>
            <person name="Barry K.W."/>
            <person name="Spatafora J."/>
            <person name="Grigoriev I.V."/>
            <person name="Martin F.M."/>
            <person name="Pujade-Renaud V."/>
        </authorList>
    </citation>
    <scope>NUCLEOTIDE SEQUENCE [LARGE SCALE GENOMIC DNA]</scope>
    <source>
        <strain evidence="2 3">Philippines</strain>
    </source>
</reference>
<gene>
    <name evidence="2" type="ORF">BS50DRAFT_192356</name>
</gene>
<evidence type="ECO:0000256" key="1">
    <source>
        <dbReference type="SAM" id="MobiDB-lite"/>
    </source>
</evidence>
<dbReference type="AlphaFoldDB" id="A0A2T2P7L8"/>
<feature type="region of interest" description="Disordered" evidence="1">
    <location>
        <begin position="61"/>
        <end position="97"/>
    </location>
</feature>
<evidence type="ECO:0000313" key="3">
    <source>
        <dbReference type="Proteomes" id="UP000240883"/>
    </source>
</evidence>
<evidence type="ECO:0000313" key="2">
    <source>
        <dbReference type="EMBL" id="PSN73661.1"/>
    </source>
</evidence>
<protein>
    <submittedName>
        <fullName evidence="2">Uncharacterized protein</fullName>
    </submittedName>
</protein>
<dbReference type="Proteomes" id="UP000240883">
    <property type="component" value="Unassembled WGS sequence"/>
</dbReference>
<keyword evidence="3" id="KW-1185">Reference proteome</keyword>
<feature type="compositionally biased region" description="Basic and acidic residues" evidence="1">
    <location>
        <begin position="77"/>
        <end position="93"/>
    </location>
</feature>